<keyword evidence="3" id="KW-0963">Cytoplasm</keyword>
<organism evidence="6">
    <name type="scientific">Ixodes ricinus</name>
    <name type="common">Common tick</name>
    <name type="synonym">Acarus ricinus</name>
    <dbReference type="NCBI Taxonomy" id="34613"/>
    <lineage>
        <taxon>Eukaryota</taxon>
        <taxon>Metazoa</taxon>
        <taxon>Ecdysozoa</taxon>
        <taxon>Arthropoda</taxon>
        <taxon>Chelicerata</taxon>
        <taxon>Arachnida</taxon>
        <taxon>Acari</taxon>
        <taxon>Parasitiformes</taxon>
        <taxon>Ixodida</taxon>
        <taxon>Ixodoidea</taxon>
        <taxon>Ixodidae</taxon>
        <taxon>Ixodinae</taxon>
        <taxon>Ixodes</taxon>
    </lineage>
</organism>
<dbReference type="GO" id="GO:0005737">
    <property type="term" value="C:cytoplasm"/>
    <property type="evidence" value="ECO:0007669"/>
    <property type="project" value="UniProtKB-SubCell"/>
</dbReference>
<dbReference type="Pfam" id="PF09811">
    <property type="entry name" value="Yae1_N"/>
    <property type="match status" value="1"/>
</dbReference>
<evidence type="ECO:0000256" key="2">
    <source>
        <dbReference type="ARBA" id="ARBA00004496"/>
    </source>
</evidence>
<accession>A0A090X7H0</accession>
<reference evidence="6" key="1">
    <citation type="journal article" date="2015" name="PLoS Negl. Trop. Dis.">
        <title>Deep Sequencing Analysis of the Ixodes ricinus Haemocytome.</title>
        <authorList>
            <person name="Kotsyfakis M."/>
            <person name="Kopacek P."/>
            <person name="Franta Z."/>
            <person name="Pedra J.H."/>
            <person name="Ribeiro J.M."/>
        </authorList>
    </citation>
    <scope>NUCLEOTIDE SEQUENCE</scope>
</reference>
<evidence type="ECO:0000259" key="5">
    <source>
        <dbReference type="Pfam" id="PF09811"/>
    </source>
</evidence>
<dbReference type="PANTHER" id="PTHR18829">
    <property type="entry name" value="PROTEIN YAE1 HOMOLOG"/>
    <property type="match status" value="1"/>
</dbReference>
<dbReference type="InterPro" id="IPR019191">
    <property type="entry name" value="Essential_protein_Yae1_N"/>
</dbReference>
<dbReference type="GO" id="GO:0005634">
    <property type="term" value="C:nucleus"/>
    <property type="evidence" value="ECO:0007669"/>
    <property type="project" value="UniProtKB-SubCell"/>
</dbReference>
<keyword evidence="4" id="KW-0539">Nucleus</keyword>
<evidence type="ECO:0000256" key="1">
    <source>
        <dbReference type="ARBA" id="ARBA00004123"/>
    </source>
</evidence>
<sequence length="224" mass="24660">MAAAGETGEAADDDVFDETADTSRIAEVEWQRLNDACTKEGLREGLSEGKEAALQAGFDRGFREGFQLVRHVSLWRGLVRGVCSFSEDSRGPLGELADRLAVLERDLLAGQASDGRVHQARRDVEAALREHQLPQLCQALDDDLRRAPPTQRYQGPSLPASSHLGRSVGLPQNWIGDRLCSWAASKTSSRNLRPSIVMTFKLGLEPRVLDLQQTSLLERFVGIP</sequence>
<dbReference type="InterPro" id="IPR038881">
    <property type="entry name" value="Yae1-like"/>
</dbReference>
<evidence type="ECO:0000256" key="4">
    <source>
        <dbReference type="ARBA" id="ARBA00023242"/>
    </source>
</evidence>
<dbReference type="AlphaFoldDB" id="A0A090X7H0"/>
<proteinExistence type="evidence at transcript level"/>
<protein>
    <recommendedName>
        <fullName evidence="5">Essential protein Yae1 N-terminal domain-containing protein</fullName>
    </recommendedName>
</protein>
<dbReference type="EMBL" id="GBIH01002718">
    <property type="protein sequence ID" value="JAC91992.1"/>
    <property type="molecule type" value="mRNA"/>
</dbReference>
<evidence type="ECO:0000256" key="3">
    <source>
        <dbReference type="ARBA" id="ARBA00022490"/>
    </source>
</evidence>
<comment type="subcellular location">
    <subcellularLocation>
        <location evidence="2">Cytoplasm</location>
    </subcellularLocation>
    <subcellularLocation>
        <location evidence="1">Nucleus</location>
    </subcellularLocation>
</comment>
<evidence type="ECO:0000313" key="6">
    <source>
        <dbReference type="EMBL" id="JAC91992.1"/>
    </source>
</evidence>
<name>A0A090X7H0_IXORI</name>
<dbReference type="PANTHER" id="PTHR18829:SF0">
    <property type="entry name" value="PROTEIN YAE1 HOMOLOG"/>
    <property type="match status" value="1"/>
</dbReference>
<feature type="domain" description="Essential protein Yae1 N-terminal" evidence="5">
    <location>
        <begin position="43"/>
        <end position="68"/>
    </location>
</feature>